<organism evidence="4 5">
    <name type="scientific">Armillaria gallica</name>
    <name type="common">Bulbous honey fungus</name>
    <name type="synonym">Armillaria bulbosa</name>
    <dbReference type="NCBI Taxonomy" id="47427"/>
    <lineage>
        <taxon>Eukaryota</taxon>
        <taxon>Fungi</taxon>
        <taxon>Dikarya</taxon>
        <taxon>Basidiomycota</taxon>
        <taxon>Agaricomycotina</taxon>
        <taxon>Agaricomycetes</taxon>
        <taxon>Agaricomycetidae</taxon>
        <taxon>Agaricales</taxon>
        <taxon>Marasmiineae</taxon>
        <taxon>Physalacriaceae</taxon>
        <taxon>Armillaria</taxon>
    </lineage>
</organism>
<name>A0A2H3D7J8_ARMGA</name>
<feature type="region of interest" description="Disordered" evidence="1">
    <location>
        <begin position="29"/>
        <end position="88"/>
    </location>
</feature>
<dbReference type="EMBL" id="KZ293693">
    <property type="protein sequence ID" value="PBK85047.1"/>
    <property type="molecule type" value="Genomic_DNA"/>
</dbReference>
<dbReference type="AlphaFoldDB" id="A0A2H3D7J8"/>
<dbReference type="InterPro" id="IPR053020">
    <property type="entry name" value="Smr_domain_protein"/>
</dbReference>
<dbReference type="InParanoid" id="A0A2H3D7J8"/>
<dbReference type="SUPFAM" id="SSF160443">
    <property type="entry name" value="SMR domain-like"/>
    <property type="match status" value="1"/>
</dbReference>
<dbReference type="SMART" id="SM00463">
    <property type="entry name" value="SMR"/>
    <property type="match status" value="1"/>
</dbReference>
<evidence type="ECO:0000256" key="2">
    <source>
        <dbReference type="SAM" id="SignalP"/>
    </source>
</evidence>
<keyword evidence="2" id="KW-0732">Signal</keyword>
<sequence>MSILILGVVTGAEVLLAIAWVCWAEASQESSRSEQDTLPVHRPQRHRPVSQPPPRPPPPTQSYRSSPYTPPAHQPEQHRPDDNQKDQPNEHYIGLRARANKEGDEMARCFSEGREAYSRGDRTAAKDLSKQGKNHKQKMEQLNKEASKWIYLGHKPGEIDLHGLYVKEAIAYTDAAVKEAKLRGDSEIRLIVGKGLHCEDGEAKLRPAIKRLMRKYQLAAEFDRSNSSVLVVELNGLTPIRHRQHLTISHRHSSGRRGRRAGNIGA</sequence>
<dbReference type="PANTHER" id="PTHR47417:SF1">
    <property type="entry name" value="SMR DOMAIN-CONTAINING PROTEIN YPL199C"/>
    <property type="match status" value="1"/>
</dbReference>
<dbReference type="FunCoup" id="A0A2H3D7J8">
    <property type="interactions" value="4"/>
</dbReference>
<dbReference type="Proteomes" id="UP000217790">
    <property type="component" value="Unassembled WGS sequence"/>
</dbReference>
<dbReference type="InterPro" id="IPR036063">
    <property type="entry name" value="Smr_dom_sf"/>
</dbReference>
<gene>
    <name evidence="4" type="ORF">ARMGADRAFT_1018124</name>
</gene>
<accession>A0A2H3D7J8</accession>
<dbReference type="InterPro" id="IPR002625">
    <property type="entry name" value="Smr_dom"/>
</dbReference>
<proteinExistence type="predicted"/>
<dbReference type="OrthoDB" id="3231855at2759"/>
<dbReference type="STRING" id="47427.A0A2H3D7J8"/>
<dbReference type="Gene3D" id="3.30.1370.110">
    <property type="match status" value="1"/>
</dbReference>
<evidence type="ECO:0000259" key="3">
    <source>
        <dbReference type="PROSITE" id="PS50828"/>
    </source>
</evidence>
<evidence type="ECO:0000313" key="5">
    <source>
        <dbReference type="Proteomes" id="UP000217790"/>
    </source>
</evidence>
<dbReference type="InterPro" id="IPR013899">
    <property type="entry name" value="DUF1771"/>
</dbReference>
<feature type="region of interest" description="Disordered" evidence="1">
    <location>
        <begin position="113"/>
        <end position="136"/>
    </location>
</feature>
<dbReference type="SMART" id="SM01162">
    <property type="entry name" value="DUF1771"/>
    <property type="match status" value="1"/>
</dbReference>
<feature type="compositionally biased region" description="Pro residues" evidence="1">
    <location>
        <begin position="50"/>
        <end position="60"/>
    </location>
</feature>
<dbReference type="PANTHER" id="PTHR47417">
    <property type="entry name" value="SMR DOMAIN-CONTAINING PROTEIN YPL199C"/>
    <property type="match status" value="1"/>
</dbReference>
<dbReference type="Pfam" id="PF01713">
    <property type="entry name" value="Smr"/>
    <property type="match status" value="1"/>
</dbReference>
<feature type="chain" id="PRO_5013621797" evidence="2">
    <location>
        <begin position="25"/>
        <end position="266"/>
    </location>
</feature>
<dbReference type="PROSITE" id="PS50828">
    <property type="entry name" value="SMR"/>
    <property type="match status" value="1"/>
</dbReference>
<evidence type="ECO:0000256" key="1">
    <source>
        <dbReference type="SAM" id="MobiDB-lite"/>
    </source>
</evidence>
<feature type="compositionally biased region" description="Basic and acidic residues" evidence="1">
    <location>
        <begin position="113"/>
        <end position="130"/>
    </location>
</feature>
<reference evidence="5" key="1">
    <citation type="journal article" date="2017" name="Nat. Ecol. Evol.">
        <title>Genome expansion and lineage-specific genetic innovations in the forest pathogenic fungi Armillaria.</title>
        <authorList>
            <person name="Sipos G."/>
            <person name="Prasanna A.N."/>
            <person name="Walter M.C."/>
            <person name="O'Connor E."/>
            <person name="Balint B."/>
            <person name="Krizsan K."/>
            <person name="Kiss B."/>
            <person name="Hess J."/>
            <person name="Varga T."/>
            <person name="Slot J."/>
            <person name="Riley R."/>
            <person name="Boka B."/>
            <person name="Rigling D."/>
            <person name="Barry K."/>
            <person name="Lee J."/>
            <person name="Mihaltcheva S."/>
            <person name="LaButti K."/>
            <person name="Lipzen A."/>
            <person name="Waldron R."/>
            <person name="Moloney N.M."/>
            <person name="Sperisen C."/>
            <person name="Kredics L."/>
            <person name="Vagvoelgyi C."/>
            <person name="Patrignani A."/>
            <person name="Fitzpatrick D."/>
            <person name="Nagy I."/>
            <person name="Doyle S."/>
            <person name="Anderson J.B."/>
            <person name="Grigoriev I.V."/>
            <person name="Gueldener U."/>
            <person name="Muensterkoetter M."/>
            <person name="Nagy L.G."/>
        </authorList>
    </citation>
    <scope>NUCLEOTIDE SEQUENCE [LARGE SCALE GENOMIC DNA]</scope>
    <source>
        <strain evidence="5">Ar21-2</strain>
    </source>
</reference>
<feature type="signal peptide" evidence="2">
    <location>
        <begin position="1"/>
        <end position="24"/>
    </location>
</feature>
<dbReference type="Pfam" id="PF08590">
    <property type="entry name" value="DUF1771"/>
    <property type="match status" value="1"/>
</dbReference>
<protein>
    <submittedName>
        <fullName evidence="4">DUF1771-domain-containing protein</fullName>
    </submittedName>
</protein>
<keyword evidence="5" id="KW-1185">Reference proteome</keyword>
<evidence type="ECO:0000313" key="4">
    <source>
        <dbReference type="EMBL" id="PBK85047.1"/>
    </source>
</evidence>
<feature type="domain" description="Smr" evidence="3">
    <location>
        <begin position="159"/>
        <end position="235"/>
    </location>
</feature>
<feature type="compositionally biased region" description="Basic and acidic residues" evidence="1">
    <location>
        <begin position="75"/>
        <end position="88"/>
    </location>
</feature>